<gene>
    <name evidence="1" type="primary">29</name>
    <name evidence="1" type="ORF">PBI_FAJA_29</name>
</gene>
<protein>
    <submittedName>
        <fullName evidence="1">Uncharacterized protein</fullName>
    </submittedName>
</protein>
<sequence>MAIPPGVTTCLVYKKAPVSFGGSAAKVSLEITPSVRLIHTATGTPLADFVELVAPSEGSVAQLLLPHTNQPGFQDEAGNAFMNWSYTAKVKYEKGGSIKHVPPQSFQIAQGQTEVDLSLIPAGAPALPTSAPLPTVTSVDGETGALDLTSRYATYLQLARTPEALISGPITRDSNGAPTSAAVVWPDGTTGTFTGATSAAFPGALDGWVITYGSPVTKTYTQPAVTRNASGDVTIQPAIVLT</sequence>
<dbReference type="RefSeq" id="YP_010656315.1">
    <property type="nucleotide sequence ID" value="NC_070837.1"/>
</dbReference>
<dbReference type="KEGG" id="vg:77932195"/>
<evidence type="ECO:0000313" key="1">
    <source>
        <dbReference type="EMBL" id="AYN57882.1"/>
    </source>
</evidence>
<dbReference type="EMBL" id="MH834612">
    <property type="protein sequence ID" value="AYN57882.1"/>
    <property type="molecule type" value="Genomic_DNA"/>
</dbReference>
<dbReference type="GeneID" id="77932195"/>
<proteinExistence type="predicted"/>
<name>A0A3G2KFV9_9CAUD</name>
<dbReference type="Proteomes" id="UP000280317">
    <property type="component" value="Segment"/>
</dbReference>
<organism evidence="1 2">
    <name type="scientific">Arthrobacter phage Faja</name>
    <dbReference type="NCBI Taxonomy" id="2419957"/>
    <lineage>
        <taxon>Viruses</taxon>
        <taxon>Duplodnaviria</taxon>
        <taxon>Heunggongvirae</taxon>
        <taxon>Uroviricota</taxon>
        <taxon>Caudoviricetes</taxon>
        <taxon>Fajavirus</taxon>
        <taxon>Fajavirus faja</taxon>
    </lineage>
</organism>
<accession>A0A3G2KFV9</accession>
<keyword evidence="2" id="KW-1185">Reference proteome</keyword>
<evidence type="ECO:0000313" key="2">
    <source>
        <dbReference type="Proteomes" id="UP000280317"/>
    </source>
</evidence>
<reference evidence="1 2" key="1">
    <citation type="submission" date="2018-09" db="EMBL/GenBank/DDBJ databases">
        <authorList>
            <person name="Ulbrich M.C."/>
            <person name="Stoner T.H."/>
            <person name="Garlena R.A."/>
            <person name="Russell D.A."/>
            <person name="Pope W.H."/>
            <person name="Jacobs-Sera D."/>
            <person name="Hatfull G.F."/>
        </authorList>
    </citation>
    <scope>NUCLEOTIDE SEQUENCE [LARGE SCALE GENOMIC DNA]</scope>
</reference>